<organism evidence="4 5">
    <name type="scientific">Finegoldia magna (strain ATCC 29328 / DSM 20472 / WAL 2508)</name>
    <name type="common">Peptostreptococcus magnus</name>
    <dbReference type="NCBI Taxonomy" id="334413"/>
    <lineage>
        <taxon>Bacteria</taxon>
        <taxon>Bacillati</taxon>
        <taxon>Bacillota</taxon>
        <taxon>Tissierellia</taxon>
        <taxon>Tissierellales</taxon>
        <taxon>Peptoniphilaceae</taxon>
        <taxon>Finegoldia</taxon>
    </lineage>
</organism>
<dbReference type="RefSeq" id="WP_012289858.1">
    <property type="nucleotide sequence ID" value="NC_010371.1"/>
</dbReference>
<sequence length="557" mass="62568">MNKKILKSVLALTLTASMLSPLNVLADKEHRIAGQSRFDTAIELAKLTKSDTAVVMNYQKFPDAITATKVANANSPIYFTAKDRMDSKTLYTILNNHKKVVIVGGKNAVSKTVENQLLSLNVERVEGNDRYETNAKGLTNTEKLIIVSGEQFADALVTSSISKKLCSDVALTQKDNVPNGLKNYLKNNKNLKEIFIVGGKASVSPKVEKELKAYTKANINRISGYDRYETSERLADIIKNSKYTIVNGEQFADNLLASPFSQRENRSIILTKRAKHSKYVMNVFENKDYVVVGGKTQVEIPTFAKPEENKPSDGDTTKPSEQKPEEKPVDPKPEDKPADKPEDKKPEEKPTEPEKPSEKPEEKPVEDKLLDVDSPELSAKEKELIKLVNDYREQHGKKRLKVSKSLMKVARTHVNDLNMNFDMANPPVDSRGIKGNMHSWSDKGNWTPVVYTKDHKHDKLTKIKPKEIAGYDQTGYEVAVNGFLITPQRALEKWKNSPGHNDTILSQNGWDPTPEEIDRSFTPLSNMGVAINGDYACIWFTRDDYGIVDPMGYFEFN</sequence>
<evidence type="ECO:0000259" key="3">
    <source>
        <dbReference type="Pfam" id="PF00188"/>
    </source>
</evidence>
<dbReference type="AlphaFoldDB" id="B0S4A4"/>
<dbReference type="Proteomes" id="UP000001319">
    <property type="component" value="Plasmid pFMC"/>
</dbReference>
<feature type="signal peptide" evidence="2">
    <location>
        <begin position="1"/>
        <end position="26"/>
    </location>
</feature>
<evidence type="ECO:0000313" key="5">
    <source>
        <dbReference type="Proteomes" id="UP000001319"/>
    </source>
</evidence>
<dbReference type="InterPro" id="IPR014044">
    <property type="entry name" value="CAP_dom"/>
</dbReference>
<evidence type="ECO:0000313" key="4">
    <source>
        <dbReference type="EMBL" id="BAG09095.1"/>
    </source>
</evidence>
<geneLocation type="plasmid" evidence="4 5">
    <name>pFMC</name>
</geneLocation>
<accession>B0S4A4</accession>
<proteinExistence type="predicted"/>
<dbReference type="eggNOG" id="COG3115">
    <property type="taxonomic scope" value="Bacteria"/>
</dbReference>
<feature type="compositionally biased region" description="Basic and acidic residues" evidence="1">
    <location>
        <begin position="305"/>
        <end position="371"/>
    </location>
</feature>
<dbReference type="Pfam" id="PF04122">
    <property type="entry name" value="CW_binding_2"/>
    <property type="match status" value="3"/>
</dbReference>
<dbReference type="CDD" id="cd05379">
    <property type="entry name" value="CAP_bacterial"/>
    <property type="match status" value="1"/>
</dbReference>
<dbReference type="InterPro" id="IPR035940">
    <property type="entry name" value="CAP_sf"/>
</dbReference>
<dbReference type="EMBL" id="AP008972">
    <property type="protein sequence ID" value="BAG09095.1"/>
    <property type="molecule type" value="Genomic_DNA"/>
</dbReference>
<dbReference type="Gene3D" id="3.40.50.12090">
    <property type="match status" value="2"/>
</dbReference>
<feature type="domain" description="SCP" evidence="3">
    <location>
        <begin position="386"/>
        <end position="507"/>
    </location>
</feature>
<evidence type="ECO:0000256" key="1">
    <source>
        <dbReference type="SAM" id="MobiDB-lite"/>
    </source>
</evidence>
<feature type="chain" id="PRO_5002754686" evidence="2">
    <location>
        <begin position="27"/>
        <end position="557"/>
    </location>
</feature>
<keyword evidence="2" id="KW-0732">Signal</keyword>
<keyword evidence="5" id="KW-1185">Reference proteome</keyword>
<name>B0S4A4_FINM2</name>
<dbReference type="KEGG" id="fma:FMG_P0046"/>
<dbReference type="eggNOG" id="COG2247">
    <property type="taxonomic scope" value="Bacteria"/>
</dbReference>
<dbReference type="SUPFAM" id="SSF55797">
    <property type="entry name" value="PR-1-like"/>
    <property type="match status" value="1"/>
</dbReference>
<reference evidence="4 5" key="1">
    <citation type="journal article" date="2008" name="DNA Res.">
        <title>Complete genome sequence of Finegoldia magna, an anaerobic opportunistic pathogen.</title>
        <authorList>
            <person name="Goto T."/>
            <person name="Yamashita A."/>
            <person name="Hirakawa H."/>
            <person name="Matsutani M."/>
            <person name="Todo K."/>
            <person name="Ohshima K."/>
            <person name="Toh H."/>
            <person name="Miyamoto K."/>
            <person name="Kuhara S."/>
            <person name="Hattori M."/>
            <person name="Shimizu T."/>
            <person name="Akimoto S."/>
        </authorList>
    </citation>
    <scope>NUCLEOTIDE SEQUENCE [LARGE SCALE GENOMIC DNA]</scope>
    <source>
        <strain evidence="5">ATCC 29328 / DSM 20472 / WAL 2508</strain>
        <plasmid evidence="4 5">pFMC</plasmid>
    </source>
</reference>
<dbReference type="Gene3D" id="3.40.33.10">
    <property type="entry name" value="CAP"/>
    <property type="match status" value="1"/>
</dbReference>
<dbReference type="PANTHER" id="PTHR30032">
    <property type="entry name" value="N-ACETYLMURAMOYL-L-ALANINE AMIDASE-RELATED"/>
    <property type="match status" value="1"/>
</dbReference>
<dbReference type="eggNOG" id="COG2340">
    <property type="taxonomic scope" value="Bacteria"/>
</dbReference>
<protein>
    <submittedName>
        <fullName evidence="4">Putative N-acetylmuramoyl-L-alanine amidase</fullName>
    </submittedName>
</protein>
<dbReference type="Pfam" id="PF00188">
    <property type="entry name" value="CAP"/>
    <property type="match status" value="1"/>
</dbReference>
<dbReference type="PANTHER" id="PTHR30032:SF8">
    <property type="entry name" value="GERMINATION-SPECIFIC N-ACETYLMURAMOYL-L-ALANINE AMIDASE"/>
    <property type="match status" value="1"/>
</dbReference>
<keyword evidence="4" id="KW-0614">Plasmid</keyword>
<dbReference type="InterPro" id="IPR007253">
    <property type="entry name" value="Cell_wall-bd_2"/>
</dbReference>
<dbReference type="HOGENOM" id="CLU_488974_0_0_9"/>
<dbReference type="InterPro" id="IPR051922">
    <property type="entry name" value="Bact_Sporulation_Assoc"/>
</dbReference>
<feature type="region of interest" description="Disordered" evidence="1">
    <location>
        <begin position="302"/>
        <end position="377"/>
    </location>
</feature>
<gene>
    <name evidence="4" type="ordered locus">FMG_P0046</name>
</gene>
<evidence type="ECO:0000256" key="2">
    <source>
        <dbReference type="SAM" id="SignalP"/>
    </source>
</evidence>